<dbReference type="PANTHER" id="PTHR30055:SF238">
    <property type="entry name" value="MYCOFACTOCIN BIOSYNTHESIS TRANSCRIPTIONAL REGULATOR MFTR-RELATED"/>
    <property type="match status" value="1"/>
</dbReference>
<accession>A0A318NJS4</accession>
<dbReference type="PROSITE" id="PS50977">
    <property type="entry name" value="HTH_TETR_2"/>
    <property type="match status" value="1"/>
</dbReference>
<dbReference type="SUPFAM" id="SSF46689">
    <property type="entry name" value="Homeodomain-like"/>
    <property type="match status" value="1"/>
</dbReference>
<evidence type="ECO:0000256" key="5">
    <source>
        <dbReference type="SAM" id="MobiDB-lite"/>
    </source>
</evidence>
<evidence type="ECO:0000259" key="6">
    <source>
        <dbReference type="PROSITE" id="PS50977"/>
    </source>
</evidence>
<keyword evidence="3" id="KW-0804">Transcription</keyword>
<dbReference type="PANTHER" id="PTHR30055">
    <property type="entry name" value="HTH-TYPE TRANSCRIPTIONAL REGULATOR RUTR"/>
    <property type="match status" value="1"/>
</dbReference>
<dbReference type="GO" id="GO:0003700">
    <property type="term" value="F:DNA-binding transcription factor activity"/>
    <property type="evidence" value="ECO:0007669"/>
    <property type="project" value="TreeGrafter"/>
</dbReference>
<dbReference type="Pfam" id="PF00440">
    <property type="entry name" value="TetR_N"/>
    <property type="match status" value="1"/>
</dbReference>
<comment type="caution">
    <text evidence="7">The sequence shown here is derived from an EMBL/GenBank/DDBJ whole genome shotgun (WGS) entry which is preliminary data.</text>
</comment>
<organism evidence="7 8">
    <name type="scientific">Micromonospora arborensis</name>
    <dbReference type="NCBI Taxonomy" id="2116518"/>
    <lineage>
        <taxon>Bacteria</taxon>
        <taxon>Bacillati</taxon>
        <taxon>Actinomycetota</taxon>
        <taxon>Actinomycetes</taxon>
        <taxon>Micromonosporales</taxon>
        <taxon>Micromonosporaceae</taxon>
        <taxon>Micromonospora</taxon>
    </lineage>
</organism>
<evidence type="ECO:0000256" key="2">
    <source>
        <dbReference type="ARBA" id="ARBA00023125"/>
    </source>
</evidence>
<dbReference type="InterPro" id="IPR001647">
    <property type="entry name" value="HTH_TetR"/>
</dbReference>
<dbReference type="Gene3D" id="1.10.10.60">
    <property type="entry name" value="Homeodomain-like"/>
    <property type="match status" value="1"/>
</dbReference>
<proteinExistence type="predicted"/>
<evidence type="ECO:0000313" key="7">
    <source>
        <dbReference type="EMBL" id="PYC67115.1"/>
    </source>
</evidence>
<dbReference type="Gene3D" id="1.10.357.10">
    <property type="entry name" value="Tetracycline Repressor, domain 2"/>
    <property type="match status" value="1"/>
</dbReference>
<dbReference type="EMBL" id="PYBV01000028">
    <property type="protein sequence ID" value="PYC67115.1"/>
    <property type="molecule type" value="Genomic_DNA"/>
</dbReference>
<feature type="region of interest" description="Disordered" evidence="5">
    <location>
        <begin position="195"/>
        <end position="216"/>
    </location>
</feature>
<dbReference type="InterPro" id="IPR009057">
    <property type="entry name" value="Homeodomain-like_sf"/>
</dbReference>
<dbReference type="InterPro" id="IPR050109">
    <property type="entry name" value="HTH-type_TetR-like_transc_reg"/>
</dbReference>
<name>A0A318NJS4_9ACTN</name>
<keyword evidence="2 4" id="KW-0238">DNA-binding</keyword>
<dbReference type="OrthoDB" id="956698at2"/>
<evidence type="ECO:0000256" key="4">
    <source>
        <dbReference type="PROSITE-ProRule" id="PRU00335"/>
    </source>
</evidence>
<dbReference type="RefSeq" id="WP_110565553.1">
    <property type="nucleotide sequence ID" value="NZ_PYBV01000028.1"/>
</dbReference>
<feature type="domain" description="HTH tetR-type" evidence="6">
    <location>
        <begin position="11"/>
        <end position="71"/>
    </location>
</feature>
<dbReference type="InterPro" id="IPR041347">
    <property type="entry name" value="MftR_C"/>
</dbReference>
<evidence type="ECO:0000256" key="3">
    <source>
        <dbReference type="ARBA" id="ARBA00023163"/>
    </source>
</evidence>
<feature type="DNA-binding region" description="H-T-H motif" evidence="4">
    <location>
        <begin position="34"/>
        <end position="53"/>
    </location>
</feature>
<dbReference type="PROSITE" id="PS01081">
    <property type="entry name" value="HTH_TETR_1"/>
    <property type="match status" value="1"/>
</dbReference>
<dbReference type="Proteomes" id="UP000248333">
    <property type="component" value="Unassembled WGS sequence"/>
</dbReference>
<protein>
    <submittedName>
        <fullName evidence="7">TetR family transcriptional regulator</fullName>
    </submittedName>
</protein>
<evidence type="ECO:0000256" key="1">
    <source>
        <dbReference type="ARBA" id="ARBA00023015"/>
    </source>
</evidence>
<dbReference type="InterPro" id="IPR023772">
    <property type="entry name" value="DNA-bd_HTH_TetR-type_CS"/>
</dbReference>
<dbReference type="AlphaFoldDB" id="A0A318NJS4"/>
<dbReference type="PRINTS" id="PR00455">
    <property type="entry name" value="HTHTETR"/>
</dbReference>
<dbReference type="GO" id="GO:0000976">
    <property type="term" value="F:transcription cis-regulatory region binding"/>
    <property type="evidence" value="ECO:0007669"/>
    <property type="project" value="TreeGrafter"/>
</dbReference>
<dbReference type="Pfam" id="PF17754">
    <property type="entry name" value="TetR_C_14"/>
    <property type="match status" value="1"/>
</dbReference>
<reference evidence="7 8" key="1">
    <citation type="submission" date="2018-03" db="EMBL/GenBank/DDBJ databases">
        <title>Bioinformatic expansion and discovery of thiopeptide antibiotics.</title>
        <authorList>
            <person name="Schwalen C.J."/>
            <person name="Hudson G.A."/>
            <person name="Mitchell D.A."/>
        </authorList>
    </citation>
    <scope>NUCLEOTIDE SEQUENCE [LARGE SCALE GENOMIC DNA]</scope>
    <source>
        <strain evidence="7 8">NRRL 8041</strain>
    </source>
</reference>
<sequence length="216" mass="24196">MADGLRERTRRAVRAELAQVALGLFAERGFDETTVDEIAQAAGLTKRSFFRYFPAKEDAVFGGVDVTGEQVVEDIRARPADEDPWQSLHHVLRQWERQIHASEQTLASLRLIESTPSLHARLYQKRAQWRRHVSDALRDRPGVQLDSFTAELLTNAASAVLDTVSQEWLRSGGTADRAALLDRGFAFLHPAATIRARETAEPHQPGPVRADRGRHS</sequence>
<keyword evidence="8" id="KW-1185">Reference proteome</keyword>
<keyword evidence="1" id="KW-0805">Transcription regulation</keyword>
<gene>
    <name evidence="7" type="ORF">C7C45_21805</name>
</gene>
<evidence type="ECO:0000313" key="8">
    <source>
        <dbReference type="Proteomes" id="UP000248333"/>
    </source>
</evidence>